<evidence type="ECO:0000256" key="5">
    <source>
        <dbReference type="ARBA" id="ARBA00038359"/>
    </source>
</evidence>
<evidence type="ECO:0000256" key="3">
    <source>
        <dbReference type="ARBA" id="ARBA00022989"/>
    </source>
</evidence>
<keyword evidence="4 7" id="KW-0472">Membrane</keyword>
<evidence type="ECO:0000256" key="6">
    <source>
        <dbReference type="SAM" id="MobiDB-lite"/>
    </source>
</evidence>
<evidence type="ECO:0000256" key="4">
    <source>
        <dbReference type="ARBA" id="ARBA00023136"/>
    </source>
</evidence>
<feature type="transmembrane region" description="Helical" evidence="7">
    <location>
        <begin position="41"/>
        <end position="63"/>
    </location>
</feature>
<evidence type="ECO:0000256" key="1">
    <source>
        <dbReference type="ARBA" id="ARBA00004141"/>
    </source>
</evidence>
<proteinExistence type="inferred from homology"/>
<evidence type="ECO:0000259" key="8">
    <source>
        <dbReference type="Pfam" id="PF20684"/>
    </source>
</evidence>
<comment type="similarity">
    <text evidence="5">Belongs to the SAT4 family.</text>
</comment>
<keyword evidence="2 7" id="KW-0812">Transmembrane</keyword>
<feature type="transmembrane region" description="Helical" evidence="7">
    <location>
        <begin position="12"/>
        <end position="29"/>
    </location>
</feature>
<reference evidence="9 10" key="1">
    <citation type="submission" date="2023-01" db="EMBL/GenBank/DDBJ databases">
        <title>Analysis of 21 Apiospora genomes using comparative genomics revels a genus with tremendous synthesis potential of carbohydrate active enzymes and secondary metabolites.</title>
        <authorList>
            <person name="Sorensen T."/>
        </authorList>
    </citation>
    <scope>NUCLEOTIDE SEQUENCE [LARGE SCALE GENOMIC DNA]</scope>
    <source>
        <strain evidence="9 10">CBS 20057</strain>
    </source>
</reference>
<accession>A0ABR1SI00</accession>
<feature type="transmembrane region" description="Helical" evidence="7">
    <location>
        <begin position="120"/>
        <end position="140"/>
    </location>
</feature>
<feature type="region of interest" description="Disordered" evidence="6">
    <location>
        <begin position="306"/>
        <end position="348"/>
    </location>
</feature>
<dbReference type="Proteomes" id="UP001396898">
    <property type="component" value="Unassembled WGS sequence"/>
</dbReference>
<evidence type="ECO:0000256" key="7">
    <source>
        <dbReference type="SAM" id="Phobius"/>
    </source>
</evidence>
<dbReference type="InterPro" id="IPR049326">
    <property type="entry name" value="Rhodopsin_dom_fungi"/>
</dbReference>
<dbReference type="PANTHER" id="PTHR33048">
    <property type="entry name" value="PTH11-LIKE INTEGRAL MEMBRANE PROTEIN (AFU_ORTHOLOGUE AFUA_5G11245)"/>
    <property type="match status" value="1"/>
</dbReference>
<comment type="subcellular location">
    <subcellularLocation>
        <location evidence="1">Membrane</location>
        <topology evidence="1">Multi-pass membrane protein</topology>
    </subcellularLocation>
</comment>
<evidence type="ECO:0000313" key="10">
    <source>
        <dbReference type="Proteomes" id="UP001396898"/>
    </source>
</evidence>
<feature type="transmembrane region" description="Helical" evidence="7">
    <location>
        <begin position="83"/>
        <end position="108"/>
    </location>
</feature>
<dbReference type="PANTHER" id="PTHR33048:SF96">
    <property type="entry name" value="INTEGRAL MEMBRANE PROTEIN"/>
    <property type="match status" value="1"/>
</dbReference>
<feature type="region of interest" description="Disordered" evidence="6">
    <location>
        <begin position="412"/>
        <end position="441"/>
    </location>
</feature>
<protein>
    <recommendedName>
        <fullName evidence="8">Rhodopsin domain-containing protein</fullName>
    </recommendedName>
</protein>
<evidence type="ECO:0000256" key="2">
    <source>
        <dbReference type="ARBA" id="ARBA00022692"/>
    </source>
</evidence>
<comment type="caution">
    <text evidence="9">The sequence shown here is derived from an EMBL/GenBank/DDBJ whole genome shotgun (WGS) entry which is preliminary data.</text>
</comment>
<dbReference type="Pfam" id="PF20684">
    <property type="entry name" value="Fung_rhodopsin"/>
    <property type="match status" value="1"/>
</dbReference>
<feature type="domain" description="Rhodopsin" evidence="8">
    <location>
        <begin position="25"/>
        <end position="281"/>
    </location>
</feature>
<gene>
    <name evidence="9" type="ORF">PG991_003340</name>
</gene>
<dbReference type="EMBL" id="JAQQWI010000006">
    <property type="protein sequence ID" value="KAK8033942.1"/>
    <property type="molecule type" value="Genomic_DNA"/>
</dbReference>
<dbReference type="InterPro" id="IPR052337">
    <property type="entry name" value="SAT4-like"/>
</dbReference>
<organism evidence="9 10">
    <name type="scientific">Apiospora marii</name>
    <dbReference type="NCBI Taxonomy" id="335849"/>
    <lineage>
        <taxon>Eukaryota</taxon>
        <taxon>Fungi</taxon>
        <taxon>Dikarya</taxon>
        <taxon>Ascomycota</taxon>
        <taxon>Pezizomycotina</taxon>
        <taxon>Sordariomycetes</taxon>
        <taxon>Xylariomycetidae</taxon>
        <taxon>Amphisphaeriales</taxon>
        <taxon>Apiosporaceae</taxon>
        <taxon>Apiospora</taxon>
    </lineage>
</organism>
<evidence type="ECO:0000313" key="9">
    <source>
        <dbReference type="EMBL" id="KAK8033942.1"/>
    </source>
</evidence>
<sequence>MDDRSEEVLAVAVTFLVVCWVAVGLRVHCRLHVVKSFGMDDLSLVILQLVYTSYLVGQLVAWWHGTGQHKSALSEADNSQALMFWFICELLYVVCTSLLKIATGWFLLRLAADARHLWLLRGLMVSTALLGGGYFFMVLFQCRPSPRVFWEESPRAAPGERCWGDGVVLGLTYAASAVNCLADWAFGLMPVLVVRTLNMPRGARILVACLMSFAAVHIEVANKQITSSASIATIVRMVYIPTLLNGDDFLYETTDIAIWSTIEVGVGITTLSVAALHPLVTQWRCRRGLLPIPATAAAAAAAGAAASPFPSDTPLSPSRNCYVRTHSNDPPRRHRSDQRQSGSPLKLRPDDTILYISSASGLSSSSPPPAPSRFGLCHWIEEGVGGRGLGGHGDGIGSYYYRSNGNHDAGSTTELADWKGDGGETGGERTGITKTTEVSQQSLHRLSRIDAVLMTDKEAS</sequence>
<name>A0ABR1SI00_9PEZI</name>
<keyword evidence="3 7" id="KW-1133">Transmembrane helix</keyword>
<keyword evidence="10" id="KW-1185">Reference proteome</keyword>